<feature type="compositionally biased region" description="Polar residues" evidence="1">
    <location>
        <begin position="421"/>
        <end position="452"/>
    </location>
</feature>
<evidence type="ECO:0000259" key="3">
    <source>
        <dbReference type="Pfam" id="PF14383"/>
    </source>
</evidence>
<dbReference type="Pfam" id="PF14383">
    <property type="entry name" value="VARLMGL"/>
    <property type="match status" value="1"/>
</dbReference>
<sequence>MSDSTSSCLAIAEKKAQKPGGCSGIFFQLFEWKRKLAKKKLFSKKLLPPARAKRFKGDEKMPNSKIHLIANENSGGFPSAKKGGNYGFEVIVPQKSEMRAPGLVARLMGLESIPASKRDKSKKGLHLDGFGDNEKECKSNCELDRQGMDSEIVVMKHDSRPEKLQKTGTDERRAVTRFGAEALQIKHVLARARKYHHHHHHHHHHPKLASQLMSPRIPSTKSASRSSRLIGAATRILEPGLQARSRAKGSLLTYHGSAFPPKTSNVTNCEGPSSAVMQNQLDYDASTAKPLMGQTSCKNCGNLVDVVDCKLDVPLPVVSDVFATTSVVSSQKNGRFFTPSPSPSHEQEREIVLLRSQEKLMSLATEKEGMDNVHQFCNKHITKRMTVPRDGPDIWNPSSQSVSTGEGDASSSTLKHKPQTQERMLSNERSSSASTMSNTGVKRMSSSTSSVNETKDFVALNRSLSGQVRIRSPTKVDSSKFDLEKKPSFSQNKSLSDVRTLETKRRTSNVMQGKSTAPCSAGVSQRNLRSDALVGKQKGFVASSWNCANIKSKQCSKEKTVKVNDNKTNEVVSFTFNSHLKQKTGIDSEKEEISNNIERKTCFQRPSPLRVDGLSAFLEQKLKELTSQEDYDLATGTPSKKSTAMILQELISALSSERLICCNGHMFDENFRFHNGPRQEGIFGASCNGNHHSPGSVLEASFSSSSLDESSVSGQGYHPYSMNNSYDQLEQLEHDAELTDSATTSSNKGRVVCELLIDLVNQIPGPLQSLYSFGPSLTRSKLTHMKDVILNAELVIGIDTVFGRDEAPELVIHRFLLDELDTMASDIMWRNFNLFVGCTDSRHQNKLKGFLFDCVIEYLESNCCRYLECGFKLWWTKLQQCLKSKVLAQEVKAEIERWGSMAGMEHDEIIEWEMSYSLGKWIDFDIETFEAGVMIDRCIFQSLLDEIVQDLVVGCKHQHCSSCNIYLPITNSHC</sequence>
<feature type="compositionally biased region" description="Polar residues" evidence="1">
    <location>
        <begin position="508"/>
        <end position="523"/>
    </location>
</feature>
<protein>
    <submittedName>
        <fullName evidence="5">Uncharacterized protein LOC107486904 isoform X1</fullName>
    </submittedName>
</protein>
<dbReference type="GeneID" id="107486904"/>
<dbReference type="PANTHER" id="PTHR21726">
    <property type="entry name" value="PHOSPHATIDYLINOSITOL N-ACETYLGLUCOSAMINYLTRANSFERASE SUBUNIT P DOWN SYNDROME CRITICAL REGION PROTEIN 5 -RELATED"/>
    <property type="match status" value="1"/>
</dbReference>
<evidence type="ECO:0000259" key="2">
    <source>
        <dbReference type="Pfam" id="PF14309"/>
    </source>
</evidence>
<dbReference type="RefSeq" id="XP_020997020.1">
    <property type="nucleotide sequence ID" value="XM_021141361.2"/>
</dbReference>
<evidence type="ECO:0000313" key="5">
    <source>
        <dbReference type="RefSeq" id="XP_020997020.1"/>
    </source>
</evidence>
<evidence type="ECO:0000256" key="1">
    <source>
        <dbReference type="SAM" id="MobiDB-lite"/>
    </source>
</evidence>
<evidence type="ECO:0000313" key="4">
    <source>
        <dbReference type="Proteomes" id="UP000515211"/>
    </source>
</evidence>
<reference evidence="4" key="1">
    <citation type="journal article" date="2016" name="Nat. Genet.">
        <title>The genome sequences of Arachis duranensis and Arachis ipaensis, the diploid ancestors of cultivated peanut.</title>
        <authorList>
            <person name="Bertioli D.J."/>
            <person name="Cannon S.B."/>
            <person name="Froenicke L."/>
            <person name="Huang G."/>
            <person name="Farmer A.D."/>
            <person name="Cannon E.K."/>
            <person name="Liu X."/>
            <person name="Gao D."/>
            <person name="Clevenger J."/>
            <person name="Dash S."/>
            <person name="Ren L."/>
            <person name="Moretzsohn M.C."/>
            <person name="Shirasawa K."/>
            <person name="Huang W."/>
            <person name="Vidigal B."/>
            <person name="Abernathy B."/>
            <person name="Chu Y."/>
            <person name="Niederhuth C.E."/>
            <person name="Umale P."/>
            <person name="Araujo A.C."/>
            <person name="Kozik A."/>
            <person name="Kim K.D."/>
            <person name="Burow M.D."/>
            <person name="Varshney R.K."/>
            <person name="Wang X."/>
            <person name="Zhang X."/>
            <person name="Barkley N."/>
            <person name="Guimaraes P.M."/>
            <person name="Isobe S."/>
            <person name="Guo B."/>
            <person name="Liao B."/>
            <person name="Stalker H.T."/>
            <person name="Schmitz R.J."/>
            <person name="Scheffler B.E."/>
            <person name="Leal-Bertioli S.C."/>
            <person name="Xun X."/>
            <person name="Jackson S.A."/>
            <person name="Michelmore R."/>
            <person name="Ozias-Akins P."/>
        </authorList>
    </citation>
    <scope>NUCLEOTIDE SEQUENCE [LARGE SCALE GENOMIC DNA]</scope>
    <source>
        <strain evidence="4">cv. V14167</strain>
    </source>
</reference>
<dbReference type="KEGG" id="adu:107486904"/>
<gene>
    <name evidence="5" type="primary">LOC107486904</name>
</gene>
<feature type="domain" description="DUF3741" evidence="3">
    <location>
        <begin position="94"/>
        <end position="118"/>
    </location>
</feature>
<feature type="compositionally biased region" description="Polar residues" evidence="1">
    <location>
        <begin position="488"/>
        <end position="497"/>
    </location>
</feature>
<organism evidence="4 5">
    <name type="scientific">Arachis duranensis</name>
    <name type="common">Wild peanut</name>
    <dbReference type="NCBI Taxonomy" id="130453"/>
    <lineage>
        <taxon>Eukaryota</taxon>
        <taxon>Viridiplantae</taxon>
        <taxon>Streptophyta</taxon>
        <taxon>Embryophyta</taxon>
        <taxon>Tracheophyta</taxon>
        <taxon>Spermatophyta</taxon>
        <taxon>Magnoliopsida</taxon>
        <taxon>eudicotyledons</taxon>
        <taxon>Gunneridae</taxon>
        <taxon>Pentapetalae</taxon>
        <taxon>rosids</taxon>
        <taxon>fabids</taxon>
        <taxon>Fabales</taxon>
        <taxon>Fabaceae</taxon>
        <taxon>Papilionoideae</taxon>
        <taxon>50 kb inversion clade</taxon>
        <taxon>dalbergioids sensu lato</taxon>
        <taxon>Dalbergieae</taxon>
        <taxon>Pterocarpus clade</taxon>
        <taxon>Arachis</taxon>
    </lineage>
</organism>
<dbReference type="PANTHER" id="PTHR21726:SF61">
    <property type="entry name" value="DNAA INITIATOR-ASSOCIATING PROTEIN"/>
    <property type="match status" value="1"/>
</dbReference>
<reference evidence="5" key="2">
    <citation type="submission" date="2025-08" db="UniProtKB">
        <authorList>
            <consortium name="RefSeq"/>
        </authorList>
    </citation>
    <scope>IDENTIFICATION</scope>
    <source>
        <tissue evidence="5">Whole plant</tissue>
    </source>
</reference>
<dbReference type="Proteomes" id="UP000515211">
    <property type="component" value="Chromosome 4"/>
</dbReference>
<dbReference type="InterPro" id="IPR032795">
    <property type="entry name" value="DUF3741-assoc"/>
</dbReference>
<feature type="region of interest" description="Disordered" evidence="1">
    <location>
        <begin position="470"/>
        <end position="523"/>
    </location>
</feature>
<feature type="region of interest" description="Disordered" evidence="1">
    <location>
        <begin position="386"/>
        <end position="452"/>
    </location>
</feature>
<feature type="compositionally biased region" description="Basic and acidic residues" evidence="1">
    <location>
        <begin position="477"/>
        <end position="487"/>
    </location>
</feature>
<dbReference type="Pfam" id="PF14309">
    <property type="entry name" value="DUF4378"/>
    <property type="match status" value="1"/>
</dbReference>
<name>A0A6P5NK81_ARADU</name>
<accession>A0A6P5NK81</accession>
<dbReference type="InterPro" id="IPR025486">
    <property type="entry name" value="DUF4378"/>
</dbReference>
<feature type="domain" description="DUF4378" evidence="2">
    <location>
        <begin position="783"/>
        <end position="946"/>
    </location>
</feature>
<dbReference type="AlphaFoldDB" id="A0A6P5NK81"/>
<keyword evidence="4" id="KW-1185">Reference proteome</keyword>
<feature type="compositionally biased region" description="Polar residues" evidence="1">
    <location>
        <begin position="396"/>
        <end position="413"/>
    </location>
</feature>
<proteinExistence type="predicted"/>